<accession>A0A1U9Z771</accession>
<dbReference type="eggNOG" id="COG1249">
    <property type="taxonomic scope" value="Bacteria"/>
</dbReference>
<dbReference type="GO" id="GO:0050660">
    <property type="term" value="F:flavin adenine dinucleotide binding"/>
    <property type="evidence" value="ECO:0007669"/>
    <property type="project" value="TreeGrafter"/>
</dbReference>
<feature type="binding site" evidence="5">
    <location>
        <position position="266"/>
    </location>
    <ligand>
        <name>NAD(+)</name>
        <dbReference type="ChEBI" id="CHEBI:57540"/>
    </ligand>
</feature>
<dbReference type="Gene3D" id="3.50.50.60">
    <property type="entry name" value="FAD/NAD(P)-binding domain"/>
    <property type="match status" value="2"/>
</dbReference>
<dbReference type="AlphaFoldDB" id="A0A1U9Z771"/>
<evidence type="ECO:0000259" key="8">
    <source>
        <dbReference type="Pfam" id="PF07992"/>
    </source>
</evidence>
<feature type="disulfide bond" description="Redox-active" evidence="6">
    <location>
        <begin position="41"/>
        <end position="46"/>
    </location>
</feature>
<comment type="cofactor">
    <cofactor evidence="5">
        <name>FAD</name>
        <dbReference type="ChEBI" id="CHEBI:57692"/>
    </cofactor>
    <text evidence="5">Binds 1 FAD per subunit.</text>
</comment>
<feature type="binding site" evidence="5">
    <location>
        <position position="199"/>
    </location>
    <ligand>
        <name>NAD(+)</name>
        <dbReference type="ChEBI" id="CHEBI:57540"/>
    </ligand>
</feature>
<feature type="domain" description="FAD/NAD(P)-binding" evidence="8">
    <location>
        <begin position="5"/>
        <end position="320"/>
    </location>
</feature>
<evidence type="ECO:0000259" key="7">
    <source>
        <dbReference type="Pfam" id="PF02852"/>
    </source>
</evidence>
<comment type="similarity">
    <text evidence="1">Belongs to the class-I pyridine nucleotide-disulfide oxidoreductase family.</text>
</comment>
<dbReference type="EC" id="1.8.1.4" evidence="9"/>
<dbReference type="InterPro" id="IPR036188">
    <property type="entry name" value="FAD/NAD-bd_sf"/>
</dbReference>
<dbReference type="PRINTS" id="PR00411">
    <property type="entry name" value="PNDRDTASEI"/>
</dbReference>
<feature type="active site" description="Proton acceptor" evidence="4">
    <location>
        <position position="440"/>
    </location>
</feature>
<keyword evidence="10" id="KW-1185">Reference proteome</keyword>
<dbReference type="Pfam" id="PF02852">
    <property type="entry name" value="Pyr_redox_dim"/>
    <property type="match status" value="1"/>
</dbReference>
<dbReference type="Proteomes" id="UP000191135">
    <property type="component" value="Chromosome"/>
</dbReference>
<keyword evidence="5" id="KW-0547">Nucleotide-binding</keyword>
<dbReference type="InterPro" id="IPR023753">
    <property type="entry name" value="FAD/NAD-binding_dom"/>
</dbReference>
<keyword evidence="5" id="KW-0520">NAD</keyword>
<dbReference type="SUPFAM" id="SSF51905">
    <property type="entry name" value="FAD/NAD(P)-binding domain"/>
    <property type="match status" value="1"/>
</dbReference>
<dbReference type="SUPFAM" id="SSF55424">
    <property type="entry name" value="FAD/NAD-linked reductases, dimerisation (C-terminal) domain"/>
    <property type="match status" value="1"/>
</dbReference>
<dbReference type="STRING" id="1122214.Mame_04262"/>
<evidence type="ECO:0000256" key="6">
    <source>
        <dbReference type="PIRSR" id="PIRSR000350-4"/>
    </source>
</evidence>
<dbReference type="GO" id="GO:0004148">
    <property type="term" value="F:dihydrolipoyl dehydrogenase (NADH) activity"/>
    <property type="evidence" value="ECO:0007669"/>
    <property type="project" value="UniProtKB-EC"/>
</dbReference>
<dbReference type="NCBIfam" id="NF004992">
    <property type="entry name" value="PRK06370.1-4"/>
    <property type="match status" value="1"/>
</dbReference>
<feature type="binding site" evidence="5">
    <location>
        <begin position="176"/>
        <end position="183"/>
    </location>
    <ligand>
        <name>NAD(+)</name>
        <dbReference type="ChEBI" id="CHEBI:57540"/>
    </ligand>
</feature>
<dbReference type="InterPro" id="IPR001100">
    <property type="entry name" value="Pyr_nuc-diS_OxRdtase"/>
</dbReference>
<dbReference type="InterPro" id="IPR016156">
    <property type="entry name" value="FAD/NAD-linked_Rdtase_dimer_sf"/>
</dbReference>
<feature type="binding site" evidence="5">
    <location>
        <position position="307"/>
    </location>
    <ligand>
        <name>FAD</name>
        <dbReference type="ChEBI" id="CHEBI:57692"/>
    </ligand>
</feature>
<dbReference type="PANTHER" id="PTHR43014">
    <property type="entry name" value="MERCURIC REDUCTASE"/>
    <property type="match status" value="1"/>
</dbReference>
<dbReference type="OrthoDB" id="9777423at2"/>
<evidence type="ECO:0000256" key="5">
    <source>
        <dbReference type="PIRSR" id="PIRSR000350-3"/>
    </source>
</evidence>
<feature type="domain" description="Pyridine nucleotide-disulphide oxidoreductase dimerisation" evidence="7">
    <location>
        <begin position="345"/>
        <end position="449"/>
    </location>
</feature>
<dbReference type="GO" id="GO:0003955">
    <property type="term" value="F:NAD(P)H dehydrogenase (quinone) activity"/>
    <property type="evidence" value="ECO:0007669"/>
    <property type="project" value="TreeGrafter"/>
</dbReference>
<evidence type="ECO:0000256" key="4">
    <source>
        <dbReference type="PIRSR" id="PIRSR000350-2"/>
    </source>
</evidence>
<evidence type="ECO:0000313" key="9">
    <source>
        <dbReference type="EMBL" id="AQZ53555.1"/>
    </source>
</evidence>
<dbReference type="InterPro" id="IPR004099">
    <property type="entry name" value="Pyr_nucl-diS_OxRdtase_dimer"/>
</dbReference>
<keyword evidence="9" id="KW-0560">Oxidoreductase</keyword>
<dbReference type="PIRSF" id="PIRSF000350">
    <property type="entry name" value="Mercury_reductase_MerA"/>
    <property type="match status" value="1"/>
</dbReference>
<evidence type="ECO:0000313" key="10">
    <source>
        <dbReference type="Proteomes" id="UP000191135"/>
    </source>
</evidence>
<protein>
    <submittedName>
        <fullName evidence="9">Dihydrolipoyl dehydrogenase</fullName>
        <ecNumber evidence="9">1.8.1.4</ecNumber>
    </submittedName>
</protein>
<dbReference type="EMBL" id="CP020330">
    <property type="protein sequence ID" value="AQZ53555.1"/>
    <property type="molecule type" value="Genomic_DNA"/>
</dbReference>
<keyword evidence="3 5" id="KW-0274">FAD</keyword>
<evidence type="ECO:0000256" key="3">
    <source>
        <dbReference type="ARBA" id="ARBA00022827"/>
    </source>
</evidence>
<dbReference type="PRINTS" id="PR00368">
    <property type="entry name" value="FADPNR"/>
</dbReference>
<dbReference type="Pfam" id="PF07992">
    <property type="entry name" value="Pyr_redox_2"/>
    <property type="match status" value="1"/>
</dbReference>
<evidence type="ECO:0000256" key="1">
    <source>
        <dbReference type="ARBA" id="ARBA00007532"/>
    </source>
</evidence>
<sequence length="458" mass="47710">MRTFDAIIIGAGQAGPPLAARFAAEGRKVALIERHQVGGTCVNTGCTPTKTMVASARAAHVARRAADFGVDIGGGISVDMKRVQARTAEIAGASRSGLESWLSGLDNVALLRGHAGFIGPDRVALDDELLTAPKIFINVGGRAAIPDIEGLSDIPYLTNSDMVGLDRLPEHLLVLGGSYIGLEFAQMFARFGSKVTVVERGAHLIGREDPEVSEAVRGFLEDEGITVMTGAECIRVERRGDGIVMHADCGGETRTATGTDLLVALGRKPNTDDLGLDKAGVATDGRGFVTVGPDLQASQPGIFALGDCNGRGAFTHTAYNDYEIVAANLFDGESRSVDDRVSGYALYTDPPLGRAGMSETEAKKAGHNVAVASRPMTNVSRAKEKGETAGLMKLVADADSGKLLGGAILGPGGDEAIHAVLNLINMGATAKDLQWAVPIHPTVSELLPTLAGGLEPVR</sequence>
<dbReference type="PANTHER" id="PTHR43014:SF2">
    <property type="entry name" value="MERCURIC REDUCTASE"/>
    <property type="match status" value="1"/>
</dbReference>
<name>A0A1U9Z771_9HYPH</name>
<gene>
    <name evidence="9" type="primary">lpd_2</name>
    <name evidence="9" type="ORF">Mame_04262</name>
</gene>
<evidence type="ECO:0000256" key="2">
    <source>
        <dbReference type="ARBA" id="ARBA00022630"/>
    </source>
</evidence>
<keyword evidence="2" id="KW-0285">Flavoprotein</keyword>
<dbReference type="RefSeq" id="WP_018064391.1">
    <property type="nucleotide sequence ID" value="NZ_AQWH01000007.1"/>
</dbReference>
<proteinExistence type="inferred from homology"/>
<feature type="binding site" evidence="5">
    <location>
        <position position="50"/>
    </location>
    <ligand>
        <name>FAD</name>
        <dbReference type="ChEBI" id="CHEBI:57692"/>
    </ligand>
</feature>
<dbReference type="Gene3D" id="3.30.390.30">
    <property type="match status" value="1"/>
</dbReference>
<dbReference type="KEGG" id="mmed:Mame_04262"/>
<organism evidence="9 10">
    <name type="scientific">Martelella mediterranea DSM 17316</name>
    <dbReference type="NCBI Taxonomy" id="1122214"/>
    <lineage>
        <taxon>Bacteria</taxon>
        <taxon>Pseudomonadati</taxon>
        <taxon>Pseudomonadota</taxon>
        <taxon>Alphaproteobacteria</taxon>
        <taxon>Hyphomicrobiales</taxon>
        <taxon>Aurantimonadaceae</taxon>
        <taxon>Martelella</taxon>
    </lineage>
</organism>
<reference evidence="9 10" key="1">
    <citation type="submission" date="2017-03" db="EMBL/GenBank/DDBJ databases">
        <title>Foreign affairs: Plasmid Transfer between Roseobacters and Rhizobia.</title>
        <authorList>
            <person name="Bartling P."/>
            <person name="Bunk B."/>
            <person name="Overmann J."/>
            <person name="Brinkmann H."/>
            <person name="Petersen J."/>
        </authorList>
    </citation>
    <scope>NUCLEOTIDE SEQUENCE [LARGE SCALE GENOMIC DNA]</scope>
    <source>
        <strain evidence="9 10">MACL11</strain>
    </source>
</reference>